<evidence type="ECO:0000313" key="1">
    <source>
        <dbReference type="EMBL" id="RLL14683.1"/>
    </source>
</evidence>
<comment type="caution">
    <text evidence="1">The sequence shown here is derived from an EMBL/GenBank/DDBJ whole genome shotgun (WGS) entry which is preliminary data.</text>
</comment>
<reference evidence="1 2" key="1">
    <citation type="submission" date="2018-10" db="EMBL/GenBank/DDBJ databases">
        <title>Anaerotruncus faecis sp. nov., isolated from human feces.</title>
        <authorList>
            <person name="Wang Y.-J."/>
        </authorList>
    </citation>
    <scope>NUCLEOTIDE SEQUENCE [LARGE SCALE GENOMIC DNA]</scope>
    <source>
        <strain evidence="1 2">22A2-44</strain>
    </source>
</reference>
<organism evidence="1 2">
    <name type="scientific">Anaerotruncus massiliensis</name>
    <name type="common">ex Liu et al. 2021</name>
    <dbReference type="NCBI Taxonomy" id="2321404"/>
    <lineage>
        <taxon>Bacteria</taxon>
        <taxon>Bacillati</taxon>
        <taxon>Bacillota</taxon>
        <taxon>Clostridia</taxon>
        <taxon>Eubacteriales</taxon>
        <taxon>Oscillospiraceae</taxon>
        <taxon>Anaerotruncus</taxon>
    </lineage>
</organism>
<sequence>MKPITIRISRRKLRALKMLAAGMLILLAAFWVDGRIRPLISTVSTYQSKLVATRAVNDAVLRVISEENITYGKVMNAVLDEKGKVTTVTTNMVALNRLKAEINNAVSDELQKGIDQPIDLPLGTLLGGHFLSGRGPNVQFKVVPMGYTETQIYNKFQSAGINQTLHQVMVTVNTRVAAILPLYTVETDVSTDICIAETVIVGEVPQSFTDISGDNRGLIDKVNDYGLKNVD</sequence>
<dbReference type="EMBL" id="RCHT01000001">
    <property type="protein sequence ID" value="RLL14683.1"/>
    <property type="molecule type" value="Genomic_DNA"/>
</dbReference>
<dbReference type="Pfam" id="PF09560">
    <property type="entry name" value="Spore_YunB"/>
    <property type="match status" value="1"/>
</dbReference>
<keyword evidence="2" id="KW-1185">Reference proteome</keyword>
<dbReference type="PIRSF" id="PIRSF021383">
    <property type="entry name" value="YunB"/>
    <property type="match status" value="1"/>
</dbReference>
<dbReference type="RefSeq" id="WP_121585774.1">
    <property type="nucleotide sequence ID" value="NZ_RCHT01000001.1"/>
</dbReference>
<proteinExistence type="predicted"/>
<evidence type="ECO:0000313" key="2">
    <source>
        <dbReference type="Proteomes" id="UP000276301"/>
    </source>
</evidence>
<dbReference type="InterPro" id="IPR014197">
    <property type="entry name" value="Sporulation_prot_YunB"/>
</dbReference>
<protein>
    <submittedName>
        <fullName evidence="1">Sporulation protein YunB</fullName>
    </submittedName>
</protein>
<dbReference type="AlphaFoldDB" id="A0A498CYH6"/>
<dbReference type="NCBIfam" id="TIGR02832">
    <property type="entry name" value="spo_yunB"/>
    <property type="match status" value="1"/>
</dbReference>
<accession>A0A498CYH6</accession>
<dbReference type="Proteomes" id="UP000276301">
    <property type="component" value="Unassembled WGS sequence"/>
</dbReference>
<name>A0A498CYH6_9FIRM</name>
<gene>
    <name evidence="1" type="primary">yunB</name>
    <name evidence="1" type="ORF">D4A47_01505</name>
</gene>